<comment type="similarity">
    <text evidence="2 6">Belongs to the transposase mutator family.</text>
</comment>
<reference evidence="7" key="2">
    <citation type="submission" date="2020-09" db="EMBL/GenBank/DDBJ databases">
        <authorList>
            <person name="Sun Q."/>
            <person name="Ohkuma M."/>
        </authorList>
    </citation>
    <scope>NUCLEOTIDE SEQUENCE</scope>
    <source>
        <strain evidence="7">JCM 4790</strain>
    </source>
</reference>
<dbReference type="PANTHER" id="PTHR33217">
    <property type="entry name" value="TRANSPOSASE FOR INSERTION SEQUENCE ELEMENT IS1081"/>
    <property type="match status" value="1"/>
</dbReference>
<gene>
    <name evidence="7" type="ORF">GCM10010358_80400</name>
</gene>
<proteinExistence type="inferred from homology"/>
<evidence type="ECO:0000256" key="2">
    <source>
        <dbReference type="ARBA" id="ARBA00010961"/>
    </source>
</evidence>
<dbReference type="GO" id="GO:0003677">
    <property type="term" value="F:DNA binding"/>
    <property type="evidence" value="ECO:0007669"/>
    <property type="project" value="UniProtKB-UniRule"/>
</dbReference>
<evidence type="ECO:0000313" key="7">
    <source>
        <dbReference type="EMBL" id="GGY16672.1"/>
    </source>
</evidence>
<dbReference type="EMBL" id="BMVU01000110">
    <property type="protein sequence ID" value="GGY16672.1"/>
    <property type="molecule type" value="Genomic_DNA"/>
</dbReference>
<protein>
    <recommendedName>
        <fullName evidence="6">Mutator family transposase</fullName>
    </recommendedName>
</protein>
<dbReference type="Proteomes" id="UP000619244">
    <property type="component" value="Unassembled WGS sequence"/>
</dbReference>
<evidence type="ECO:0000256" key="1">
    <source>
        <dbReference type="ARBA" id="ARBA00002190"/>
    </source>
</evidence>
<evidence type="ECO:0000256" key="4">
    <source>
        <dbReference type="ARBA" id="ARBA00023125"/>
    </source>
</evidence>
<accession>A0A918P2R9</accession>
<evidence type="ECO:0000256" key="6">
    <source>
        <dbReference type="RuleBase" id="RU365089"/>
    </source>
</evidence>
<reference evidence="7" key="1">
    <citation type="journal article" date="2014" name="Int. J. Syst. Evol. Microbiol.">
        <title>Complete genome sequence of Corynebacterium casei LMG S-19264T (=DSM 44701T), isolated from a smear-ripened cheese.</title>
        <authorList>
            <consortium name="US DOE Joint Genome Institute (JGI-PGF)"/>
            <person name="Walter F."/>
            <person name="Albersmeier A."/>
            <person name="Kalinowski J."/>
            <person name="Ruckert C."/>
        </authorList>
    </citation>
    <scope>NUCLEOTIDE SEQUENCE</scope>
    <source>
        <strain evidence="7">JCM 4790</strain>
    </source>
</reference>
<evidence type="ECO:0000313" key="8">
    <source>
        <dbReference type="Proteomes" id="UP000619244"/>
    </source>
</evidence>
<keyword evidence="6" id="KW-0814">Transposable element</keyword>
<evidence type="ECO:0000256" key="3">
    <source>
        <dbReference type="ARBA" id="ARBA00022578"/>
    </source>
</evidence>
<dbReference type="PANTHER" id="PTHR33217:SF9">
    <property type="entry name" value="MUTATOR FAMILY TRANSPOSASE"/>
    <property type="match status" value="1"/>
</dbReference>
<keyword evidence="8" id="KW-1185">Reference proteome</keyword>
<comment type="function">
    <text evidence="1 6">Required for the transposition of the insertion element.</text>
</comment>
<sequence>MVSASKRNVSTLQMPKYSGVDPRFRPTLWPGTPVPVPELTPLAGAQADGEWIVRGPQTPSCARTVSVPEDFYLREFMELDPRDLDAVAAMMRTYGYLGGSITTGSWDNDVYEHLEELTEREHPRYGPFALHGELATFFITEAQTAINTWLALRREGGLDALIEPEVSQERLAQVRADGVRPKVRLGQARSCVLVLIGVRVDGAKELIALAEGLRESTESWADLLRDCLRRGMRDPELVVGDGAMGLWRALAEAVDEVRRLGAWSATGRPAPRRRARPVRRSHVPAGVALCRCIRSPDRAGRCGVRRRRSVRACAA</sequence>
<organism evidence="7 8">
    <name type="scientific">Streptomyces minutiscleroticus</name>
    <dbReference type="NCBI Taxonomy" id="68238"/>
    <lineage>
        <taxon>Bacteria</taxon>
        <taxon>Bacillati</taxon>
        <taxon>Actinomycetota</taxon>
        <taxon>Actinomycetes</taxon>
        <taxon>Kitasatosporales</taxon>
        <taxon>Streptomycetaceae</taxon>
        <taxon>Streptomyces</taxon>
    </lineage>
</organism>
<name>A0A918P2R9_9ACTN</name>
<dbReference type="AlphaFoldDB" id="A0A918P2R9"/>
<dbReference type="GO" id="GO:0006313">
    <property type="term" value="P:DNA transposition"/>
    <property type="evidence" value="ECO:0007669"/>
    <property type="project" value="UniProtKB-UniRule"/>
</dbReference>
<dbReference type="Pfam" id="PF00872">
    <property type="entry name" value="Transposase_mut"/>
    <property type="match status" value="1"/>
</dbReference>
<keyword evidence="4 6" id="KW-0238">DNA-binding</keyword>
<comment type="caution">
    <text evidence="7">The sequence shown here is derived from an EMBL/GenBank/DDBJ whole genome shotgun (WGS) entry which is preliminary data.</text>
</comment>
<keyword evidence="3 6" id="KW-0815">Transposition</keyword>
<evidence type="ECO:0000256" key="5">
    <source>
        <dbReference type="ARBA" id="ARBA00023172"/>
    </source>
</evidence>
<dbReference type="GO" id="GO:0004803">
    <property type="term" value="F:transposase activity"/>
    <property type="evidence" value="ECO:0007669"/>
    <property type="project" value="UniProtKB-UniRule"/>
</dbReference>
<dbReference type="InterPro" id="IPR001207">
    <property type="entry name" value="Transposase_mutator"/>
</dbReference>
<keyword evidence="5 6" id="KW-0233">DNA recombination</keyword>